<dbReference type="EMBL" id="JAMQOL010000052">
    <property type="protein sequence ID" value="MCM4082814.1"/>
    <property type="molecule type" value="Genomic_DNA"/>
</dbReference>
<feature type="domain" description="HTH cro/C1-type" evidence="1">
    <location>
        <begin position="10"/>
        <end position="46"/>
    </location>
</feature>
<gene>
    <name evidence="2" type="ORF">LXN57_35180</name>
</gene>
<organism evidence="2 3">
    <name type="scientific">Paractinoplanes hotanensis</name>
    <dbReference type="NCBI Taxonomy" id="2906497"/>
    <lineage>
        <taxon>Bacteria</taxon>
        <taxon>Bacillati</taxon>
        <taxon>Actinomycetota</taxon>
        <taxon>Actinomycetes</taxon>
        <taxon>Micromonosporales</taxon>
        <taxon>Micromonosporaceae</taxon>
        <taxon>Paractinoplanes</taxon>
    </lineage>
</organism>
<reference evidence="2 3" key="1">
    <citation type="submission" date="2022-06" db="EMBL/GenBank/DDBJ databases">
        <title>Actinoplanes abujensis sp. nov., isolated from Nigerian arid soil.</title>
        <authorList>
            <person name="Ding P."/>
        </authorList>
    </citation>
    <scope>NUCLEOTIDE SEQUENCE [LARGE SCALE GENOMIC DNA]</scope>
    <source>
        <strain evidence="3">TRM88002</strain>
    </source>
</reference>
<dbReference type="Proteomes" id="UP001523216">
    <property type="component" value="Unassembled WGS sequence"/>
</dbReference>
<proteinExistence type="predicted"/>
<dbReference type="RefSeq" id="WP_251802546.1">
    <property type="nucleotide sequence ID" value="NZ_JAMQOL010000052.1"/>
</dbReference>
<accession>A0ABT0Y9U2</accession>
<evidence type="ECO:0000259" key="1">
    <source>
        <dbReference type="PROSITE" id="PS50943"/>
    </source>
</evidence>
<evidence type="ECO:0000313" key="3">
    <source>
        <dbReference type="Proteomes" id="UP001523216"/>
    </source>
</evidence>
<evidence type="ECO:0000313" key="2">
    <source>
        <dbReference type="EMBL" id="MCM4082814.1"/>
    </source>
</evidence>
<keyword evidence="3" id="KW-1185">Reference proteome</keyword>
<dbReference type="Pfam" id="PF13560">
    <property type="entry name" value="HTH_31"/>
    <property type="match status" value="1"/>
</dbReference>
<dbReference type="CDD" id="cd00093">
    <property type="entry name" value="HTH_XRE"/>
    <property type="match status" value="1"/>
</dbReference>
<dbReference type="InterPro" id="IPR010982">
    <property type="entry name" value="Lambda_DNA-bd_dom_sf"/>
</dbReference>
<name>A0ABT0Y9U2_9ACTN</name>
<dbReference type="Gene3D" id="1.10.260.40">
    <property type="entry name" value="lambda repressor-like DNA-binding domains"/>
    <property type="match status" value="1"/>
</dbReference>
<comment type="caution">
    <text evidence="2">The sequence shown here is derived from an EMBL/GenBank/DDBJ whole genome shotgun (WGS) entry which is preliminary data.</text>
</comment>
<dbReference type="SUPFAM" id="SSF47413">
    <property type="entry name" value="lambda repressor-like DNA-binding domains"/>
    <property type="match status" value="1"/>
</dbReference>
<dbReference type="InterPro" id="IPR001387">
    <property type="entry name" value="Cro/C1-type_HTH"/>
</dbReference>
<sequence length="279" mass="31123">MRNRELGALLRRYREDKNLTAAQVAKDVGLSPAAISRLETASRASPRSGAPNVRALCSYYGLDDRTTERLVQLAKEGSQPGWWQRYDLESPTATYLDLETAAVSIDNFEASVTPGLLQTHDYAREVIAPLRLHFSADQLAETVESRVQRQRILTGESPLQFHAVMDETIVHRVVGSAAVLREQLIHIRQLATDLPHVSVQILPFSAGVNPGLDGPFSVLDFAEDLLPPVIYTEGQLGQIFEDEPEEVERIRRAFGTLTDLALDAERSLRLIDERIRDLS</sequence>
<dbReference type="InterPro" id="IPR043917">
    <property type="entry name" value="DUF5753"/>
</dbReference>
<dbReference type="SMART" id="SM00530">
    <property type="entry name" value="HTH_XRE"/>
    <property type="match status" value="1"/>
</dbReference>
<dbReference type="PROSITE" id="PS50943">
    <property type="entry name" value="HTH_CROC1"/>
    <property type="match status" value="1"/>
</dbReference>
<dbReference type="Pfam" id="PF19054">
    <property type="entry name" value="DUF5753"/>
    <property type="match status" value="1"/>
</dbReference>
<protein>
    <submittedName>
        <fullName evidence="2">Helix-turn-helix domain-containing protein</fullName>
    </submittedName>
</protein>